<evidence type="ECO:0008006" key="10">
    <source>
        <dbReference type="Google" id="ProtNLM"/>
    </source>
</evidence>
<name>A0A8J9TK59_PHATR</name>
<sequence>MVLDVEALVSRYQGEAKIHRLLYMALHPPGDENATAWTDRCYRLLAIYLKENDNVIRYKHVFGHMQSSSASTSAERATGSTSASPLRRTPASGSATSQTATGASSTLPPPNRVEPYDTRWVQEATQRVRAARDTLASRLASAQSQLHKEAIRVAYLALASYETQVGNISDAFHHALRAKEYCVSRQQTTQVSLKVLETALALDNYAAVQDFATKLEHTLGNNSRESNVGNCSIRIAIALGLERLAAQDFSAAASHFASVVLSPSQPTAEPWTTVLAADEAAGYAGLLALACSSPNAMAALAEDGEVLELAPALRQALLLWTRKYAYRECYELLMRDVFPKMAVDVYLGPILPRLQTLIREKIIAQYWEPYQRMALSTMAETLGPDLVPSETVLLDQMVQLITSGRVRDTRIDMQQRVLVRETVEEETSRLERTQAQLERTTRTVLDDTLIMVVRLACVEHNLSVKDAESANEPRRKGHSRRTQPAMEDVTLSSDDEVGEVYADMVAEDDVPMEDMDQANPEDLY</sequence>
<evidence type="ECO:0000256" key="4">
    <source>
        <dbReference type="ARBA" id="ARBA00022790"/>
    </source>
</evidence>
<feature type="compositionally biased region" description="Acidic residues" evidence="6">
    <location>
        <begin position="505"/>
        <end position="516"/>
    </location>
</feature>
<comment type="subcellular location">
    <subcellularLocation>
        <location evidence="2">Cytoplasm</location>
    </subcellularLocation>
    <subcellularLocation>
        <location evidence="1">Nucleus</location>
    </subcellularLocation>
</comment>
<dbReference type="PANTHER" id="PTHR14145:SF2">
    <property type="entry name" value="COP9 SIGNALOSOME COMPLEX SUBUNIT 1"/>
    <property type="match status" value="1"/>
</dbReference>
<evidence type="ECO:0000256" key="3">
    <source>
        <dbReference type="ARBA" id="ARBA00022490"/>
    </source>
</evidence>
<accession>A0A8J9TK59</accession>
<evidence type="ECO:0000259" key="8">
    <source>
        <dbReference type="Pfam" id="PF10602"/>
    </source>
</evidence>
<dbReference type="EMBL" id="OU594957">
    <property type="protein sequence ID" value="CAG9282118.1"/>
    <property type="molecule type" value="Genomic_DNA"/>
</dbReference>
<organism evidence="9">
    <name type="scientific">Phaeodactylum tricornutum</name>
    <name type="common">Diatom</name>
    <dbReference type="NCBI Taxonomy" id="2850"/>
    <lineage>
        <taxon>Eukaryota</taxon>
        <taxon>Sar</taxon>
        <taxon>Stramenopiles</taxon>
        <taxon>Ochrophyta</taxon>
        <taxon>Bacillariophyta</taxon>
        <taxon>Bacillariophyceae</taxon>
        <taxon>Bacillariophycidae</taxon>
        <taxon>Naviculales</taxon>
        <taxon>Phaeodactylaceae</taxon>
        <taxon>Phaeodactylum</taxon>
    </lineage>
</organism>
<dbReference type="PANTHER" id="PTHR14145">
    <property type="entry name" value="26S PROTESOME SUBUNIT 6"/>
    <property type="match status" value="1"/>
</dbReference>
<evidence type="ECO:0000313" key="9">
    <source>
        <dbReference type="EMBL" id="CAG9282118.1"/>
    </source>
</evidence>
<dbReference type="AlphaFoldDB" id="A0A8J9TK59"/>
<protein>
    <recommendedName>
        <fullName evidence="10">COP9 signalosome complex subunit 1</fullName>
    </recommendedName>
</protein>
<dbReference type="GO" id="GO:0005737">
    <property type="term" value="C:cytoplasm"/>
    <property type="evidence" value="ECO:0007669"/>
    <property type="project" value="UniProtKB-SubCell"/>
</dbReference>
<dbReference type="GO" id="GO:0008180">
    <property type="term" value="C:COP9 signalosome"/>
    <property type="evidence" value="ECO:0007669"/>
    <property type="project" value="UniProtKB-KW"/>
</dbReference>
<dbReference type="Gene3D" id="1.25.40.570">
    <property type="match status" value="1"/>
</dbReference>
<feature type="domain" description="26S proteasome regulatory subunit Rpn7 N-terminal" evidence="8">
    <location>
        <begin position="117"/>
        <end position="292"/>
    </location>
</feature>
<feature type="region of interest" description="Disordered" evidence="6">
    <location>
        <begin position="67"/>
        <end position="114"/>
    </location>
</feature>
<feature type="compositionally biased region" description="Low complexity" evidence="6">
    <location>
        <begin position="67"/>
        <end position="84"/>
    </location>
</feature>
<dbReference type="InterPro" id="IPR000717">
    <property type="entry name" value="PCI_dom"/>
</dbReference>
<keyword evidence="3" id="KW-0963">Cytoplasm</keyword>
<reference evidence="9" key="1">
    <citation type="submission" date="2022-02" db="EMBL/GenBank/DDBJ databases">
        <authorList>
            <person name="Giguere J D."/>
        </authorList>
    </citation>
    <scope>NUCLEOTIDE SEQUENCE</scope>
    <source>
        <strain evidence="9">CCAP 1055/1</strain>
    </source>
</reference>
<keyword evidence="4" id="KW-0736">Signalosome</keyword>
<keyword evidence="5" id="KW-0539">Nucleus</keyword>
<dbReference type="InterPro" id="IPR045135">
    <property type="entry name" value="Rpn7_N"/>
</dbReference>
<feature type="domain" description="PCI" evidence="7">
    <location>
        <begin position="344"/>
        <end position="419"/>
    </location>
</feature>
<evidence type="ECO:0000256" key="1">
    <source>
        <dbReference type="ARBA" id="ARBA00004123"/>
    </source>
</evidence>
<proteinExistence type="predicted"/>
<feature type="compositionally biased region" description="Low complexity" evidence="6">
    <location>
        <begin position="91"/>
        <end position="106"/>
    </location>
</feature>
<evidence type="ECO:0000256" key="2">
    <source>
        <dbReference type="ARBA" id="ARBA00004496"/>
    </source>
</evidence>
<dbReference type="Pfam" id="PF10602">
    <property type="entry name" value="RPN7"/>
    <property type="match status" value="1"/>
</dbReference>
<dbReference type="InterPro" id="IPR019585">
    <property type="entry name" value="Rpn7/CSN1"/>
</dbReference>
<evidence type="ECO:0000259" key="7">
    <source>
        <dbReference type="Pfam" id="PF01399"/>
    </source>
</evidence>
<evidence type="ECO:0000256" key="5">
    <source>
        <dbReference type="ARBA" id="ARBA00023242"/>
    </source>
</evidence>
<dbReference type="Proteomes" id="UP000836788">
    <property type="component" value="Chromosome 16"/>
</dbReference>
<gene>
    <name evidence="9" type="ORF">PTTT1_LOCUS18607</name>
</gene>
<evidence type="ECO:0000256" key="6">
    <source>
        <dbReference type="SAM" id="MobiDB-lite"/>
    </source>
</evidence>
<feature type="region of interest" description="Disordered" evidence="6">
    <location>
        <begin position="466"/>
        <end position="524"/>
    </location>
</feature>
<dbReference type="Pfam" id="PF01399">
    <property type="entry name" value="PCI"/>
    <property type="match status" value="1"/>
</dbReference>